<feature type="compositionally biased region" description="Basic and acidic residues" evidence="5">
    <location>
        <begin position="9"/>
        <end position="21"/>
    </location>
</feature>
<dbReference type="PROSITE" id="PS00108">
    <property type="entry name" value="PROTEIN_KINASE_ST"/>
    <property type="match status" value="1"/>
</dbReference>
<evidence type="ECO:0000259" key="6">
    <source>
        <dbReference type="PROSITE" id="PS50011"/>
    </source>
</evidence>
<feature type="domain" description="Protein kinase" evidence="6">
    <location>
        <begin position="158"/>
        <end position="407"/>
    </location>
</feature>
<evidence type="ECO:0000256" key="5">
    <source>
        <dbReference type="SAM" id="MobiDB-lite"/>
    </source>
</evidence>
<dbReference type="InterPro" id="IPR000719">
    <property type="entry name" value="Prot_kinase_dom"/>
</dbReference>
<dbReference type="GO" id="GO:0005737">
    <property type="term" value="C:cytoplasm"/>
    <property type="evidence" value="ECO:0007669"/>
    <property type="project" value="TreeGrafter"/>
</dbReference>
<dbReference type="SMART" id="SM00220">
    <property type="entry name" value="S_TKc"/>
    <property type="match status" value="1"/>
</dbReference>
<evidence type="ECO:0000313" key="7">
    <source>
        <dbReference type="EMBL" id="KAK4514281.1"/>
    </source>
</evidence>
<dbReference type="InterPro" id="IPR050538">
    <property type="entry name" value="MAP_kinase_kinase_kinase"/>
</dbReference>
<dbReference type="PANTHER" id="PTHR48016:SF4">
    <property type="entry name" value="PROTEIN KINASE DOMAIN-CONTAINING PROTEIN"/>
    <property type="match status" value="1"/>
</dbReference>
<accession>A0AAN7HZJ6</accession>
<dbReference type="AlphaFoldDB" id="A0AAN7HZJ6"/>
<keyword evidence="2" id="KW-0547">Nucleotide-binding</keyword>
<evidence type="ECO:0000256" key="2">
    <source>
        <dbReference type="ARBA" id="ARBA00022741"/>
    </source>
</evidence>
<dbReference type="InterPro" id="IPR001245">
    <property type="entry name" value="Ser-Thr/Tyr_kinase_cat_dom"/>
</dbReference>
<dbReference type="EMBL" id="JASEJX010000015">
    <property type="protein sequence ID" value="KAK4514281.1"/>
    <property type="molecule type" value="Genomic_DNA"/>
</dbReference>
<evidence type="ECO:0000256" key="4">
    <source>
        <dbReference type="ARBA" id="ARBA00022840"/>
    </source>
</evidence>
<dbReference type="GeneID" id="89945574"/>
<proteinExistence type="predicted"/>
<dbReference type="PRINTS" id="PR00109">
    <property type="entry name" value="TYRKINASE"/>
</dbReference>
<dbReference type="SUPFAM" id="SSF56112">
    <property type="entry name" value="Protein kinase-like (PK-like)"/>
    <property type="match status" value="1"/>
</dbReference>
<organism evidence="7 8">
    <name type="scientific">Mucor velutinosus</name>
    <dbReference type="NCBI Taxonomy" id="708070"/>
    <lineage>
        <taxon>Eukaryota</taxon>
        <taxon>Fungi</taxon>
        <taxon>Fungi incertae sedis</taxon>
        <taxon>Mucoromycota</taxon>
        <taxon>Mucoromycotina</taxon>
        <taxon>Mucoromycetes</taxon>
        <taxon>Mucorales</taxon>
        <taxon>Mucorineae</taxon>
        <taxon>Mucoraceae</taxon>
        <taxon>Mucor</taxon>
    </lineage>
</organism>
<keyword evidence="4" id="KW-0067">ATP-binding</keyword>
<dbReference type="InterPro" id="IPR008271">
    <property type="entry name" value="Ser/Thr_kinase_AS"/>
</dbReference>
<feature type="compositionally biased region" description="Low complexity" evidence="5">
    <location>
        <begin position="69"/>
        <end position="86"/>
    </location>
</feature>
<dbReference type="PROSITE" id="PS50011">
    <property type="entry name" value="PROTEIN_KINASE_DOM"/>
    <property type="match status" value="1"/>
</dbReference>
<evidence type="ECO:0000256" key="1">
    <source>
        <dbReference type="ARBA" id="ARBA00022679"/>
    </source>
</evidence>
<reference evidence="7 8" key="1">
    <citation type="submission" date="2022-11" db="EMBL/GenBank/DDBJ databases">
        <title>Mucor velutinosus strain NIH1002 WGS.</title>
        <authorList>
            <person name="Subramanian P."/>
            <person name="Mullikin J.C."/>
            <person name="Segre J.A."/>
            <person name="Zelazny A.M."/>
        </authorList>
    </citation>
    <scope>NUCLEOTIDE SEQUENCE [LARGE SCALE GENOMIC DNA]</scope>
    <source>
        <strain evidence="7 8">NIH1002</strain>
    </source>
</reference>
<keyword evidence="3" id="KW-0418">Kinase</keyword>
<feature type="region of interest" description="Disordered" evidence="5">
    <location>
        <begin position="406"/>
        <end position="429"/>
    </location>
</feature>
<dbReference type="RefSeq" id="XP_064680947.1">
    <property type="nucleotide sequence ID" value="XM_064821261.1"/>
</dbReference>
<evidence type="ECO:0000313" key="8">
    <source>
        <dbReference type="Proteomes" id="UP001304243"/>
    </source>
</evidence>
<keyword evidence="8" id="KW-1185">Reference proteome</keyword>
<keyword evidence="1" id="KW-0808">Transferase</keyword>
<dbReference type="Proteomes" id="UP001304243">
    <property type="component" value="Unassembled WGS sequence"/>
</dbReference>
<comment type="caution">
    <text evidence="7">The sequence shown here is derived from an EMBL/GenBank/DDBJ whole genome shotgun (WGS) entry which is preliminary data.</text>
</comment>
<dbReference type="PANTHER" id="PTHR48016">
    <property type="entry name" value="MAP KINASE KINASE KINASE SSK2-RELATED-RELATED"/>
    <property type="match status" value="1"/>
</dbReference>
<dbReference type="CDD" id="cd06627">
    <property type="entry name" value="STKc_Cdc7_like"/>
    <property type="match status" value="1"/>
</dbReference>
<dbReference type="InterPro" id="IPR011009">
    <property type="entry name" value="Kinase-like_dom_sf"/>
</dbReference>
<sequence length="493" mass="55047">MSIPEETNENDKIYRHIRDIFYEDAPPQPPLKVNTGQPQAHHTSRPPKSPLRPRTLIAKPSVPTRPHRSSSISSTTSSSSSTIKTPMSPPTPTSSEKLSLRKRYNDPALETPIMARKSISVTTSAESSKKDQETHQEEEESGRKLALCDEDRIVIANYQLGNCIGKGQLGSVYRTLDLATGEVVAVKQVKVDDEDLYKDMMKEVNILKKLSHKNIVKYIGFIPNQYSLNIVLEYAENGSLMSTLKAFGAFPEKLVASFCSKILNGLSYLHENQVVHCDLKAANILTTKTGEVKLTDFGVSLNLKKTVDAADISGTPNWMAPEVIELKGATTKSDIWSLGCTCIELVSGKPPYSDLLAMSAMFHIVEDEYPPFPENISQNMASFLLCCFQKDPNDRKSSLELQHHEWITSNNQQKQQQQKKRESSTSVSTMTPSIKYFSLNATTQQQHQHLHESTVAPINDKNSHLFIETPFDKSKCNVCHEIMTQGSIFCQGK</sequence>
<protein>
    <recommendedName>
        <fullName evidence="6">Protein kinase domain-containing protein</fullName>
    </recommendedName>
</protein>
<dbReference type="GO" id="GO:0005524">
    <property type="term" value="F:ATP binding"/>
    <property type="evidence" value="ECO:0007669"/>
    <property type="project" value="UniProtKB-KW"/>
</dbReference>
<dbReference type="Gene3D" id="1.10.510.10">
    <property type="entry name" value="Transferase(Phosphotransferase) domain 1"/>
    <property type="match status" value="1"/>
</dbReference>
<feature type="region of interest" description="Disordered" evidence="5">
    <location>
        <begin position="1"/>
        <end position="143"/>
    </location>
</feature>
<evidence type="ECO:0000256" key="3">
    <source>
        <dbReference type="ARBA" id="ARBA00022777"/>
    </source>
</evidence>
<feature type="compositionally biased region" description="Basic and acidic residues" evidence="5">
    <location>
        <begin position="127"/>
        <end position="143"/>
    </location>
</feature>
<gene>
    <name evidence="7" type="ORF">ATC70_001872</name>
</gene>
<dbReference type="GO" id="GO:0004709">
    <property type="term" value="F:MAP kinase kinase kinase activity"/>
    <property type="evidence" value="ECO:0007669"/>
    <property type="project" value="TreeGrafter"/>
</dbReference>
<dbReference type="Pfam" id="PF00069">
    <property type="entry name" value="Pkinase"/>
    <property type="match status" value="1"/>
</dbReference>
<name>A0AAN7HZJ6_9FUNG</name>